<dbReference type="Proteomes" id="UP000516305">
    <property type="component" value="Chromosome"/>
</dbReference>
<evidence type="ECO:0000259" key="8">
    <source>
        <dbReference type="Pfam" id="PF02687"/>
    </source>
</evidence>
<keyword evidence="11" id="KW-1185">Reference proteome</keyword>
<dbReference type="InterPro" id="IPR003838">
    <property type="entry name" value="ABC3_permease_C"/>
</dbReference>
<gene>
    <name evidence="10" type="ORF">H4K34_00905</name>
</gene>
<keyword evidence="3 7" id="KW-0812">Transmembrane</keyword>
<comment type="similarity">
    <text evidence="6">Belongs to the ABC-4 integral membrane protein family.</text>
</comment>
<evidence type="ECO:0000256" key="6">
    <source>
        <dbReference type="ARBA" id="ARBA00038076"/>
    </source>
</evidence>
<dbReference type="RefSeq" id="WP_210758957.1">
    <property type="nucleotide sequence ID" value="NZ_CP060139.1"/>
</dbReference>
<evidence type="ECO:0000313" key="11">
    <source>
        <dbReference type="Proteomes" id="UP000516305"/>
    </source>
</evidence>
<feature type="transmembrane region" description="Helical" evidence="7">
    <location>
        <begin position="26"/>
        <end position="46"/>
    </location>
</feature>
<evidence type="ECO:0000256" key="4">
    <source>
        <dbReference type="ARBA" id="ARBA00022989"/>
    </source>
</evidence>
<protein>
    <submittedName>
        <fullName evidence="10">ABC transporter permease</fullName>
    </submittedName>
</protein>
<reference evidence="10 11" key="1">
    <citation type="submission" date="2020-08" db="EMBL/GenBank/DDBJ databases">
        <title>Croceimicrobium hydrocarbonivorans gen. nov., sp. nov., a novel marine bacterium isolated from a bacterial consortium that degrades polyethylene terephthalate.</title>
        <authorList>
            <person name="Liu R."/>
        </authorList>
    </citation>
    <scope>NUCLEOTIDE SEQUENCE [LARGE SCALE GENOMIC DNA]</scope>
    <source>
        <strain evidence="10 11">A20-9</strain>
    </source>
</reference>
<evidence type="ECO:0000313" key="10">
    <source>
        <dbReference type="EMBL" id="QNR24430.1"/>
    </source>
</evidence>
<dbReference type="GO" id="GO:0005886">
    <property type="term" value="C:plasma membrane"/>
    <property type="evidence" value="ECO:0007669"/>
    <property type="project" value="UniProtKB-SubCell"/>
</dbReference>
<dbReference type="AlphaFoldDB" id="A0A7H0VFD2"/>
<dbReference type="InterPro" id="IPR050250">
    <property type="entry name" value="Macrolide_Exporter_MacB"/>
</dbReference>
<feature type="domain" description="MacB-like periplasmic core" evidence="9">
    <location>
        <begin position="25"/>
        <end position="252"/>
    </location>
</feature>
<evidence type="ECO:0000256" key="7">
    <source>
        <dbReference type="SAM" id="Phobius"/>
    </source>
</evidence>
<dbReference type="KEGG" id="chyd:H4K34_00905"/>
<dbReference type="GO" id="GO:0022857">
    <property type="term" value="F:transmembrane transporter activity"/>
    <property type="evidence" value="ECO:0007669"/>
    <property type="project" value="TreeGrafter"/>
</dbReference>
<evidence type="ECO:0000259" key="9">
    <source>
        <dbReference type="Pfam" id="PF12704"/>
    </source>
</evidence>
<feature type="transmembrane region" description="Helical" evidence="7">
    <location>
        <begin position="334"/>
        <end position="363"/>
    </location>
</feature>
<dbReference type="EMBL" id="CP060139">
    <property type="protein sequence ID" value="QNR24430.1"/>
    <property type="molecule type" value="Genomic_DNA"/>
</dbReference>
<name>A0A7H0VFD2_9FLAO</name>
<proteinExistence type="inferred from homology"/>
<dbReference type="Pfam" id="PF02687">
    <property type="entry name" value="FtsX"/>
    <property type="match status" value="1"/>
</dbReference>
<evidence type="ECO:0000256" key="2">
    <source>
        <dbReference type="ARBA" id="ARBA00022475"/>
    </source>
</evidence>
<evidence type="ECO:0000256" key="5">
    <source>
        <dbReference type="ARBA" id="ARBA00023136"/>
    </source>
</evidence>
<feature type="transmembrane region" description="Helical" evidence="7">
    <location>
        <begin position="383"/>
        <end position="405"/>
    </location>
</feature>
<organism evidence="10 11">
    <name type="scientific">Croceimicrobium hydrocarbonivorans</name>
    <dbReference type="NCBI Taxonomy" id="2761580"/>
    <lineage>
        <taxon>Bacteria</taxon>
        <taxon>Pseudomonadati</taxon>
        <taxon>Bacteroidota</taxon>
        <taxon>Flavobacteriia</taxon>
        <taxon>Flavobacteriales</taxon>
        <taxon>Owenweeksiaceae</taxon>
        <taxon>Croceimicrobium</taxon>
    </lineage>
</organism>
<evidence type="ECO:0000256" key="3">
    <source>
        <dbReference type="ARBA" id="ARBA00022692"/>
    </source>
</evidence>
<comment type="subcellular location">
    <subcellularLocation>
        <location evidence="1">Cell membrane</location>
        <topology evidence="1">Multi-pass membrane protein</topology>
    </subcellularLocation>
</comment>
<dbReference type="PANTHER" id="PTHR30572">
    <property type="entry name" value="MEMBRANE COMPONENT OF TRANSPORTER-RELATED"/>
    <property type="match status" value="1"/>
</dbReference>
<keyword evidence="4 7" id="KW-1133">Transmembrane helix</keyword>
<dbReference type="PANTHER" id="PTHR30572:SF4">
    <property type="entry name" value="ABC TRANSPORTER PERMEASE YTRF"/>
    <property type="match status" value="1"/>
</dbReference>
<feature type="transmembrane region" description="Helical" evidence="7">
    <location>
        <begin position="284"/>
        <end position="313"/>
    </location>
</feature>
<keyword evidence="2" id="KW-1003">Cell membrane</keyword>
<dbReference type="Pfam" id="PF12704">
    <property type="entry name" value="MacB_PCD"/>
    <property type="match status" value="1"/>
</dbReference>
<keyword evidence="5 7" id="KW-0472">Membrane</keyword>
<dbReference type="InterPro" id="IPR025857">
    <property type="entry name" value="MacB_PCD"/>
</dbReference>
<feature type="domain" description="ABC3 transporter permease C-terminal" evidence="8">
    <location>
        <begin position="294"/>
        <end position="410"/>
    </location>
</feature>
<sequence>MVFLRLFQESLRFALHALRVNRLRTFLSLIGVTIGILTIVAVFTIVDSLERNIRESVESLGSNVVYVQKWPWGGGSGEYKWWKYFQRPEPDFYEMEKLEERLSTVEYIAYVFGVNQTLKYGLNSVERVNVMCASHNYNRIWNFELSEGRYFSDLESRKGNPIAILGHDVAEGLYGGADPIGRDFSVLGRKLRVIGVLEKQGQSLVGQNMDGAILVPIKYVGNLMSLKNQNGGTIMAQAKEGVEMSAMKDEITGAMRAIRRLKPKADDNFSLNEISVISNGLDSFFAAIGLSGLVIGGFSILVGGFGIANIMFVSVRERTNQIGIQMSLGAKRHFILSQFLLESVLLCLIGGSLGIAMVYGAQLALPYIMGEMDFEIYVSLKNVIQGLSISIVIGLVSGFLPALSASRLDPVEAIRSGQ</sequence>
<accession>A0A7H0VFD2</accession>
<evidence type="ECO:0000256" key="1">
    <source>
        <dbReference type="ARBA" id="ARBA00004651"/>
    </source>
</evidence>